<keyword evidence="7 9" id="KW-0472">Membrane</keyword>
<evidence type="ECO:0000256" key="6">
    <source>
        <dbReference type="ARBA" id="ARBA00022989"/>
    </source>
</evidence>
<keyword evidence="14" id="KW-1185">Reference proteome</keyword>
<dbReference type="Proteomes" id="UP000636010">
    <property type="component" value="Unassembled WGS sequence"/>
</dbReference>
<accession>A0ABQ1MEA5</accession>
<keyword evidence="2 9" id="KW-0812">Transmembrane</keyword>
<evidence type="ECO:0000313" key="14">
    <source>
        <dbReference type="Proteomes" id="UP000636010"/>
    </source>
</evidence>
<dbReference type="PROSITE" id="PS50893">
    <property type="entry name" value="ABC_TRANSPORTER_2"/>
    <property type="match status" value="1"/>
</dbReference>
<dbReference type="InterPro" id="IPR036640">
    <property type="entry name" value="ABC1_TM_sf"/>
</dbReference>
<evidence type="ECO:0000256" key="2">
    <source>
        <dbReference type="ARBA" id="ARBA00022692"/>
    </source>
</evidence>
<dbReference type="SUPFAM" id="SSF90123">
    <property type="entry name" value="ABC transporter transmembrane region"/>
    <property type="match status" value="1"/>
</dbReference>
<proteinExistence type="predicted"/>
<evidence type="ECO:0000256" key="5">
    <source>
        <dbReference type="ARBA" id="ARBA00022927"/>
    </source>
</evidence>
<dbReference type="PANTHER" id="PTHR24221:SF654">
    <property type="entry name" value="ATP-BINDING CASSETTE SUB-FAMILY B MEMBER 6"/>
    <property type="match status" value="1"/>
</dbReference>
<dbReference type="PROSITE" id="PS50990">
    <property type="entry name" value="PEPTIDASE_C39"/>
    <property type="match status" value="1"/>
</dbReference>
<keyword evidence="5" id="KW-0653">Protein transport</keyword>
<keyword evidence="4" id="KW-0067">ATP-binding</keyword>
<dbReference type="InterPro" id="IPR011527">
    <property type="entry name" value="ABC1_TM_dom"/>
</dbReference>
<evidence type="ECO:0000256" key="8">
    <source>
        <dbReference type="ARBA" id="ARBA00043264"/>
    </source>
</evidence>
<dbReference type="Pfam" id="PF00664">
    <property type="entry name" value="ABC_membrane"/>
    <property type="match status" value="1"/>
</dbReference>
<feature type="transmembrane region" description="Helical" evidence="9">
    <location>
        <begin position="416"/>
        <end position="438"/>
    </location>
</feature>
<keyword evidence="5" id="KW-0813">Transport</keyword>
<organism evidence="13 14">
    <name type="scientific">Marivirga lumbricoides</name>
    <dbReference type="NCBI Taxonomy" id="1046115"/>
    <lineage>
        <taxon>Bacteria</taxon>
        <taxon>Pseudomonadati</taxon>
        <taxon>Bacteroidota</taxon>
        <taxon>Cytophagia</taxon>
        <taxon>Cytophagales</taxon>
        <taxon>Marivirgaceae</taxon>
        <taxon>Marivirga</taxon>
    </lineage>
</organism>
<comment type="caution">
    <text evidence="13">The sequence shown here is derived from an EMBL/GenBank/DDBJ whole genome shotgun (WGS) entry which is preliminary data.</text>
</comment>
<dbReference type="InterPro" id="IPR003593">
    <property type="entry name" value="AAA+_ATPase"/>
</dbReference>
<evidence type="ECO:0000313" key="13">
    <source>
        <dbReference type="EMBL" id="GGC39071.1"/>
    </source>
</evidence>
<evidence type="ECO:0000256" key="3">
    <source>
        <dbReference type="ARBA" id="ARBA00022741"/>
    </source>
</evidence>
<dbReference type="Pfam" id="PF03412">
    <property type="entry name" value="Peptidase_C39"/>
    <property type="match status" value="1"/>
</dbReference>
<keyword evidence="8" id="KW-0080">Bacteriocin transport</keyword>
<feature type="domain" description="Peptidase C39" evidence="12">
    <location>
        <begin position="4"/>
        <end position="128"/>
    </location>
</feature>
<name>A0ABQ1MEA5_9BACT</name>
<dbReference type="Pfam" id="PF00005">
    <property type="entry name" value="ABC_tran"/>
    <property type="match status" value="1"/>
</dbReference>
<protein>
    <submittedName>
        <fullName evidence="13">Bacteriocin cleavage/export ABC transporter</fullName>
    </submittedName>
</protein>
<feature type="transmembrane region" description="Helical" evidence="9">
    <location>
        <begin position="197"/>
        <end position="217"/>
    </location>
</feature>
<sequence>MVLQNGAAECGTACLSSVFKYHGFQIGYEYIKEQTGAGNTGTTLLGLMEGAISCGFNAEGFKVNDPQLLSKVKEPVIIPVTINDYLNHYYVYYGFQNGKHVVGDPGFGIRHLDEDHLMSEWKTKTLLQLTPGKKVLINNSQNGSTRSEVFNILKKNIPFLSNILFIGLIIAIVNISISIFLQKLVDDIIPNTDWQKFYTGMLVFGILLLLRLGLSYFNTEFLLKQSYNINVEQIKLFFKKIFKLPWATIKARRTGDFIARLNDSAKVQKVILNIFGSTSVQFLILITSLVAVSVYNIYITGFISICLLIYVVIYTLIFSNINSAYKKLMGSYAANESNYISTIQGANEITAFQAEKFFESKTARIYEQFQKSVYDTGQISNKLMLFNGFVSVIFLIGIFSYSSILTFNRVISTGEMVAIISLSNFMLPALSSIINSIIQIQEANIALNRIEEFTNTYDKPGDKKNIHVHNIDSLRFEKLSFKFPGRNDLFTDVSFNMVKGEWVSILGENGTGKSTIFKLILGFLKSTAGEITINGSSLNHISKHSILDNIGYCPQDIHLFNGNVLYNLCFSDDIKTQKETLEFVKKSGLTPFFNQLPQGFMTIIGEGGVQISGGQKQLIGLTRALLQKPSLLLLDEPTSAMDKKTSSSILNLLNNSKLDSSILLITHEIDVASHADRIYILENGKITHGETPKELLNSSNFFSASIRDLKSLV</sequence>
<dbReference type="EMBL" id="BMEC01000008">
    <property type="protein sequence ID" value="GGC39071.1"/>
    <property type="molecule type" value="Genomic_DNA"/>
</dbReference>
<dbReference type="Gene3D" id="3.90.70.10">
    <property type="entry name" value="Cysteine proteinases"/>
    <property type="match status" value="1"/>
</dbReference>
<gene>
    <name evidence="13" type="ORF">GCM10011506_25690</name>
</gene>
<feature type="transmembrane region" description="Helical" evidence="9">
    <location>
        <begin position="297"/>
        <end position="319"/>
    </location>
</feature>
<evidence type="ECO:0000256" key="4">
    <source>
        <dbReference type="ARBA" id="ARBA00022840"/>
    </source>
</evidence>
<dbReference type="InterPro" id="IPR039421">
    <property type="entry name" value="Type_1_exporter"/>
</dbReference>
<comment type="subcellular location">
    <subcellularLocation>
        <location evidence="1">Cell membrane</location>
        <topology evidence="1">Multi-pass membrane protein</topology>
    </subcellularLocation>
</comment>
<evidence type="ECO:0000256" key="1">
    <source>
        <dbReference type="ARBA" id="ARBA00004651"/>
    </source>
</evidence>
<reference evidence="14" key="1">
    <citation type="journal article" date="2019" name="Int. J. Syst. Evol. Microbiol.">
        <title>The Global Catalogue of Microorganisms (GCM) 10K type strain sequencing project: providing services to taxonomists for standard genome sequencing and annotation.</title>
        <authorList>
            <consortium name="The Broad Institute Genomics Platform"/>
            <consortium name="The Broad Institute Genome Sequencing Center for Infectious Disease"/>
            <person name="Wu L."/>
            <person name="Ma J."/>
        </authorList>
    </citation>
    <scope>NUCLEOTIDE SEQUENCE [LARGE SCALE GENOMIC DNA]</scope>
    <source>
        <strain evidence="14">CGMCC 1.10832</strain>
    </source>
</reference>
<dbReference type="InterPro" id="IPR005074">
    <property type="entry name" value="Peptidase_C39"/>
</dbReference>
<dbReference type="PANTHER" id="PTHR24221">
    <property type="entry name" value="ATP-BINDING CASSETTE SUB-FAMILY B"/>
    <property type="match status" value="1"/>
</dbReference>
<keyword evidence="6 9" id="KW-1133">Transmembrane helix</keyword>
<dbReference type="SMART" id="SM00382">
    <property type="entry name" value="AAA"/>
    <property type="match status" value="1"/>
</dbReference>
<dbReference type="Gene3D" id="3.40.50.300">
    <property type="entry name" value="P-loop containing nucleotide triphosphate hydrolases"/>
    <property type="match status" value="1"/>
</dbReference>
<evidence type="ECO:0000259" key="12">
    <source>
        <dbReference type="PROSITE" id="PS50990"/>
    </source>
</evidence>
<dbReference type="Gene3D" id="1.20.1560.10">
    <property type="entry name" value="ABC transporter type 1, transmembrane domain"/>
    <property type="match status" value="1"/>
</dbReference>
<evidence type="ECO:0000259" key="10">
    <source>
        <dbReference type="PROSITE" id="PS50893"/>
    </source>
</evidence>
<dbReference type="InterPro" id="IPR003439">
    <property type="entry name" value="ABC_transporter-like_ATP-bd"/>
</dbReference>
<dbReference type="RefSeq" id="WP_188464040.1">
    <property type="nucleotide sequence ID" value="NZ_BAABHU010000008.1"/>
</dbReference>
<keyword evidence="3" id="KW-0547">Nucleotide-binding</keyword>
<feature type="transmembrane region" description="Helical" evidence="9">
    <location>
        <begin position="163"/>
        <end position="185"/>
    </location>
</feature>
<feature type="transmembrane region" description="Helical" evidence="9">
    <location>
        <begin position="270"/>
        <end position="291"/>
    </location>
</feature>
<feature type="domain" description="ABC transporter" evidence="10">
    <location>
        <begin position="474"/>
        <end position="708"/>
    </location>
</feature>
<evidence type="ECO:0000256" key="7">
    <source>
        <dbReference type="ARBA" id="ARBA00023136"/>
    </source>
</evidence>
<feature type="transmembrane region" description="Helical" evidence="9">
    <location>
        <begin position="383"/>
        <end position="404"/>
    </location>
</feature>
<dbReference type="InterPro" id="IPR027417">
    <property type="entry name" value="P-loop_NTPase"/>
</dbReference>
<dbReference type="SUPFAM" id="SSF52540">
    <property type="entry name" value="P-loop containing nucleoside triphosphate hydrolases"/>
    <property type="match status" value="1"/>
</dbReference>
<dbReference type="PROSITE" id="PS50929">
    <property type="entry name" value="ABC_TM1F"/>
    <property type="match status" value="1"/>
</dbReference>
<evidence type="ECO:0000259" key="11">
    <source>
        <dbReference type="PROSITE" id="PS50929"/>
    </source>
</evidence>
<evidence type="ECO:0000256" key="9">
    <source>
        <dbReference type="SAM" id="Phobius"/>
    </source>
</evidence>
<feature type="domain" description="ABC transmembrane type-1" evidence="11">
    <location>
        <begin position="163"/>
        <end position="442"/>
    </location>
</feature>